<comment type="caution">
    <text evidence="1">The sequence shown here is derived from an EMBL/GenBank/DDBJ whole genome shotgun (WGS) entry which is preliminary data.</text>
</comment>
<reference evidence="1" key="1">
    <citation type="submission" date="2009-10" db="EMBL/GenBank/DDBJ databases">
        <title>Diversity of trophic interactions inside an arsenic-rich microbial ecosystem.</title>
        <authorList>
            <person name="Bertin P.N."/>
            <person name="Heinrich-Salmeron A."/>
            <person name="Pelletier E."/>
            <person name="Goulhen-Chollet F."/>
            <person name="Arsene-Ploetze F."/>
            <person name="Gallien S."/>
            <person name="Calteau A."/>
            <person name="Vallenet D."/>
            <person name="Casiot C."/>
            <person name="Chane-Woon-Ming B."/>
            <person name="Giloteaux L."/>
            <person name="Barakat M."/>
            <person name="Bonnefoy V."/>
            <person name="Bruneel O."/>
            <person name="Chandler M."/>
            <person name="Cleiss J."/>
            <person name="Duran R."/>
            <person name="Elbaz-Poulichet F."/>
            <person name="Fonknechten N."/>
            <person name="Lauga B."/>
            <person name="Mornico D."/>
            <person name="Ortet P."/>
            <person name="Schaeffer C."/>
            <person name="Siguier P."/>
            <person name="Alexander Thil Smith A."/>
            <person name="Van Dorsselaer A."/>
            <person name="Weissenbach J."/>
            <person name="Medigue C."/>
            <person name="Le Paslier D."/>
        </authorList>
    </citation>
    <scope>NUCLEOTIDE SEQUENCE</scope>
</reference>
<gene>
    <name evidence="1" type="ORF">CARN2_2636</name>
</gene>
<sequence>MLPNQHNPRLDFRTFMHLWPLLAAGLFGLWALTGHSPHALGGVMALLIWMPPGDQVAIGVVL</sequence>
<protein>
    <submittedName>
        <fullName evidence="1">Uncharacterized protein</fullName>
    </submittedName>
</protein>
<accession>E6PQG0</accession>
<dbReference type="AlphaFoldDB" id="E6PQG0"/>
<dbReference type="EMBL" id="CABM01000042">
    <property type="protein sequence ID" value="CBH97164.1"/>
    <property type="molecule type" value="Genomic_DNA"/>
</dbReference>
<organism evidence="1">
    <name type="scientific">mine drainage metagenome</name>
    <dbReference type="NCBI Taxonomy" id="410659"/>
    <lineage>
        <taxon>unclassified sequences</taxon>
        <taxon>metagenomes</taxon>
        <taxon>ecological metagenomes</taxon>
    </lineage>
</organism>
<proteinExistence type="predicted"/>
<evidence type="ECO:0000313" key="1">
    <source>
        <dbReference type="EMBL" id="CBH97164.1"/>
    </source>
</evidence>
<name>E6PQG0_9ZZZZ</name>